<accession>A0A6C0KB60</accession>
<protein>
    <submittedName>
        <fullName evidence="1">Uncharacterized protein</fullName>
    </submittedName>
</protein>
<evidence type="ECO:0000313" key="1">
    <source>
        <dbReference type="EMBL" id="QHU13937.1"/>
    </source>
</evidence>
<sequence length="140" mass="14901">MPSLGGTLSSGYTNSLNDQAIYCGIPSQAARAQSDQCCKPTSGQAIQPAQLSSTYLQNKGCTVQPTPAQFALYPKVAISQSSYTQRVLTNNCATLPDPTSRFPQRFVPPPCVQQALPVEAFLAGRSLPSRACLFAIPYGN</sequence>
<reference evidence="1" key="1">
    <citation type="journal article" date="2020" name="Nature">
        <title>Giant virus diversity and host interactions through global metagenomics.</title>
        <authorList>
            <person name="Schulz F."/>
            <person name="Roux S."/>
            <person name="Paez-Espino D."/>
            <person name="Jungbluth S."/>
            <person name="Walsh D.A."/>
            <person name="Denef V.J."/>
            <person name="McMahon K.D."/>
            <person name="Konstantinidis K.T."/>
            <person name="Eloe-Fadrosh E.A."/>
            <person name="Kyrpides N.C."/>
            <person name="Woyke T."/>
        </authorList>
    </citation>
    <scope>NUCLEOTIDE SEQUENCE</scope>
    <source>
        <strain evidence="1">GVMAG-S-1101182-85</strain>
    </source>
</reference>
<dbReference type="AlphaFoldDB" id="A0A6C0KB60"/>
<proteinExistence type="predicted"/>
<organism evidence="1">
    <name type="scientific">viral metagenome</name>
    <dbReference type="NCBI Taxonomy" id="1070528"/>
    <lineage>
        <taxon>unclassified sequences</taxon>
        <taxon>metagenomes</taxon>
        <taxon>organismal metagenomes</taxon>
    </lineage>
</organism>
<dbReference type="EMBL" id="MN740828">
    <property type="protein sequence ID" value="QHU13937.1"/>
    <property type="molecule type" value="Genomic_DNA"/>
</dbReference>
<name>A0A6C0KB60_9ZZZZ</name>